<keyword evidence="7" id="KW-0862">Zinc</keyword>
<comment type="subcellular location">
    <subcellularLocation>
        <location evidence="2 14">Nucleus</location>
    </subcellularLocation>
</comment>
<feature type="domain" description="Tify" evidence="17">
    <location>
        <begin position="55"/>
        <end position="90"/>
    </location>
</feature>
<evidence type="ECO:0000256" key="5">
    <source>
        <dbReference type="ARBA" id="ARBA00022771"/>
    </source>
</evidence>
<dbReference type="GO" id="GO:0005634">
    <property type="term" value="C:nucleus"/>
    <property type="evidence" value="ECO:0007669"/>
    <property type="project" value="UniProtKB-SubCell"/>
</dbReference>
<protein>
    <submittedName>
        <fullName evidence="18">GATA transcription factor 28</fullName>
    </submittedName>
</protein>
<feature type="region of interest" description="Disordered" evidence="15">
    <location>
        <begin position="1"/>
        <end position="39"/>
    </location>
</feature>
<accession>A0A2I0A1E7</accession>
<keyword evidence="5" id="KW-0863">Zinc-finger</keyword>
<dbReference type="SMART" id="SM00401">
    <property type="entry name" value="ZnF_GATA"/>
    <property type="match status" value="1"/>
</dbReference>
<dbReference type="InterPro" id="IPR013088">
    <property type="entry name" value="Znf_NHR/GATA"/>
</dbReference>
<dbReference type="Proteomes" id="UP000236161">
    <property type="component" value="Unassembled WGS sequence"/>
</dbReference>
<evidence type="ECO:0000256" key="1">
    <source>
        <dbReference type="ARBA" id="ARBA00002206"/>
    </source>
</evidence>
<dbReference type="InterPro" id="IPR018467">
    <property type="entry name" value="CCT_CS"/>
</dbReference>
<dbReference type="SUPFAM" id="SSF57716">
    <property type="entry name" value="Glucocorticoid receptor-like (DNA-binding domain)"/>
    <property type="match status" value="1"/>
</dbReference>
<keyword evidence="10" id="KW-0238">DNA-binding</keyword>
<dbReference type="AlphaFoldDB" id="A0A2I0A1E7"/>
<name>A0A2I0A1E7_9ASPA</name>
<comment type="similarity">
    <text evidence="3">Belongs to the type IV zinc-finger family. Class C subfamily.</text>
</comment>
<comment type="function">
    <text evidence="1">Transcriptional activator that specifically binds 5'-GATA-3' or 5'-GAT-3' motifs within gene promoters.</text>
</comment>
<evidence type="ECO:0000256" key="7">
    <source>
        <dbReference type="ARBA" id="ARBA00022833"/>
    </source>
</evidence>
<dbReference type="PROSITE" id="PS00344">
    <property type="entry name" value="GATA_ZN_FINGER_1"/>
    <property type="match status" value="1"/>
</dbReference>
<keyword evidence="4" id="KW-0479">Metal-binding</keyword>
<dbReference type="GO" id="GO:0043565">
    <property type="term" value="F:sequence-specific DNA binding"/>
    <property type="evidence" value="ECO:0007669"/>
    <property type="project" value="InterPro"/>
</dbReference>
<evidence type="ECO:0000256" key="4">
    <source>
        <dbReference type="ARBA" id="ARBA00022723"/>
    </source>
</evidence>
<dbReference type="PANTHER" id="PTHR46125:SF24">
    <property type="entry name" value="GATA TRANSCRIPTION FACTOR 18"/>
    <property type="match status" value="1"/>
</dbReference>
<evidence type="ECO:0000256" key="2">
    <source>
        <dbReference type="ARBA" id="ARBA00004123"/>
    </source>
</evidence>
<evidence type="ECO:0000256" key="11">
    <source>
        <dbReference type="ARBA" id="ARBA00023159"/>
    </source>
</evidence>
<evidence type="ECO:0000256" key="3">
    <source>
        <dbReference type="ARBA" id="ARBA00007722"/>
    </source>
</evidence>
<evidence type="ECO:0000256" key="15">
    <source>
        <dbReference type="SAM" id="MobiDB-lite"/>
    </source>
</evidence>
<evidence type="ECO:0000256" key="9">
    <source>
        <dbReference type="ARBA" id="ARBA00023015"/>
    </source>
</evidence>
<dbReference type="PROSITE" id="PS51320">
    <property type="entry name" value="TIFY"/>
    <property type="match status" value="1"/>
</dbReference>
<evidence type="ECO:0000256" key="8">
    <source>
        <dbReference type="ARBA" id="ARBA00022843"/>
    </source>
</evidence>
<keyword evidence="11" id="KW-0010">Activator</keyword>
<dbReference type="CDD" id="cd00202">
    <property type="entry name" value="ZnF_GATA"/>
    <property type="match status" value="1"/>
</dbReference>
<evidence type="ECO:0000313" key="19">
    <source>
        <dbReference type="Proteomes" id="UP000236161"/>
    </source>
</evidence>
<gene>
    <name evidence="18" type="primary">GATA28</name>
    <name evidence="18" type="ORF">AXF42_Ash014261</name>
</gene>
<dbReference type="GO" id="GO:0008270">
    <property type="term" value="F:zinc ion binding"/>
    <property type="evidence" value="ECO:0007669"/>
    <property type="project" value="UniProtKB-KW"/>
</dbReference>
<dbReference type="Pfam" id="PF09425">
    <property type="entry name" value="Jas_motif"/>
    <property type="match status" value="1"/>
</dbReference>
<keyword evidence="19" id="KW-1185">Reference proteome</keyword>
<reference evidence="18 19" key="1">
    <citation type="journal article" date="2017" name="Nature">
        <title>The Apostasia genome and the evolution of orchids.</title>
        <authorList>
            <person name="Zhang G.Q."/>
            <person name="Liu K.W."/>
            <person name="Li Z."/>
            <person name="Lohaus R."/>
            <person name="Hsiao Y.Y."/>
            <person name="Niu S.C."/>
            <person name="Wang J.Y."/>
            <person name="Lin Y.C."/>
            <person name="Xu Q."/>
            <person name="Chen L.J."/>
            <person name="Yoshida K."/>
            <person name="Fujiwara S."/>
            <person name="Wang Z.W."/>
            <person name="Zhang Y.Q."/>
            <person name="Mitsuda N."/>
            <person name="Wang M."/>
            <person name="Liu G.H."/>
            <person name="Pecoraro L."/>
            <person name="Huang H.X."/>
            <person name="Xiao X.J."/>
            <person name="Lin M."/>
            <person name="Wu X.Y."/>
            <person name="Wu W.L."/>
            <person name="Chen Y.Y."/>
            <person name="Chang S.B."/>
            <person name="Sakamoto S."/>
            <person name="Ohme-Takagi M."/>
            <person name="Yagi M."/>
            <person name="Zeng S.J."/>
            <person name="Shen C.Y."/>
            <person name="Yeh C.M."/>
            <person name="Luo Y.B."/>
            <person name="Tsai W.C."/>
            <person name="Van de Peer Y."/>
            <person name="Liu Z.J."/>
        </authorList>
    </citation>
    <scope>NUCLEOTIDE SEQUENCE [LARGE SCALE GENOMIC DNA]</scope>
    <source>
        <strain evidence="19">cv. Shenzhen</strain>
        <tissue evidence="18">Stem</tissue>
    </source>
</reference>
<organism evidence="18 19">
    <name type="scientific">Apostasia shenzhenica</name>
    <dbReference type="NCBI Taxonomy" id="1088818"/>
    <lineage>
        <taxon>Eukaryota</taxon>
        <taxon>Viridiplantae</taxon>
        <taxon>Streptophyta</taxon>
        <taxon>Embryophyta</taxon>
        <taxon>Tracheophyta</taxon>
        <taxon>Spermatophyta</taxon>
        <taxon>Magnoliopsida</taxon>
        <taxon>Liliopsida</taxon>
        <taxon>Asparagales</taxon>
        <taxon>Orchidaceae</taxon>
        <taxon>Apostasioideae</taxon>
        <taxon>Apostasia</taxon>
    </lineage>
</organism>
<dbReference type="PANTHER" id="PTHR46125">
    <property type="entry name" value="GATA TRANSCRIPTION FACTOR 28"/>
    <property type="match status" value="1"/>
</dbReference>
<keyword evidence="9" id="KW-0805">Transcription regulation</keyword>
<evidence type="ECO:0000256" key="10">
    <source>
        <dbReference type="ARBA" id="ARBA00023125"/>
    </source>
</evidence>
<sequence>MSSSYVGEGPSLGSAPEALSARGQIDDGDDAGGQPDAVVDHEGATDAADAAMQIVNANHNQLTLLFQGEVYVFDSVTPEKVQAVLLLLGGCEMPSNVSSVVLPCHQDDRGMDDILRRTNIPAKRLASLIRFREKRKERCFDKKIRYDVRKEYFITLMFKHVRMKRRKGQFAGKANPEDEASPSSSCDPASSQDDTPRETNCQNCGISAKLTPAMRRGPGGPRSLCNACGLMWANKGTLRNVTKSSKMTTLTHSDPNGMVDGVNSVMGSENKPRSTSNDQVSVMATSEIFAGEMPADVHPGMEDEQKL</sequence>
<keyword evidence="12" id="KW-0804">Transcription</keyword>
<dbReference type="InterPro" id="IPR010402">
    <property type="entry name" value="CCT_domain"/>
</dbReference>
<dbReference type="InterPro" id="IPR045280">
    <property type="entry name" value="TIFY-like"/>
</dbReference>
<dbReference type="PROSITE" id="PS51017">
    <property type="entry name" value="CCT"/>
    <property type="match status" value="1"/>
</dbReference>
<dbReference type="Gene3D" id="3.30.50.10">
    <property type="entry name" value="Erythroid Transcription Factor GATA-1, subunit A"/>
    <property type="match status" value="1"/>
</dbReference>
<feature type="compositionally biased region" description="Low complexity" evidence="15">
    <location>
        <begin position="181"/>
        <end position="191"/>
    </location>
</feature>
<evidence type="ECO:0000259" key="17">
    <source>
        <dbReference type="PROSITE" id="PS51320"/>
    </source>
</evidence>
<dbReference type="InterPro" id="IPR000679">
    <property type="entry name" value="Znf_GATA"/>
</dbReference>
<keyword evidence="6" id="KW-1184">Jasmonic acid signaling pathway</keyword>
<evidence type="ECO:0000256" key="12">
    <source>
        <dbReference type="ARBA" id="ARBA00023163"/>
    </source>
</evidence>
<evidence type="ECO:0000256" key="6">
    <source>
        <dbReference type="ARBA" id="ARBA00022819"/>
    </source>
</evidence>
<proteinExistence type="inferred from homology"/>
<dbReference type="SMART" id="SM00979">
    <property type="entry name" value="TIFY"/>
    <property type="match status" value="1"/>
</dbReference>
<dbReference type="EMBL" id="KZ452039">
    <property type="protein sequence ID" value="PKA49359.1"/>
    <property type="molecule type" value="Genomic_DNA"/>
</dbReference>
<evidence type="ECO:0000256" key="14">
    <source>
        <dbReference type="PROSITE-ProRule" id="PRU00357"/>
    </source>
</evidence>
<dbReference type="STRING" id="1088818.A0A2I0A1E7"/>
<feature type="region of interest" description="Disordered" evidence="15">
    <location>
        <begin position="168"/>
        <end position="203"/>
    </location>
</feature>
<dbReference type="Pfam" id="PF06200">
    <property type="entry name" value="tify"/>
    <property type="match status" value="1"/>
</dbReference>
<feature type="domain" description="CCT" evidence="16">
    <location>
        <begin position="124"/>
        <end position="166"/>
    </location>
</feature>
<dbReference type="Pfam" id="PF00320">
    <property type="entry name" value="GATA"/>
    <property type="match status" value="1"/>
</dbReference>
<dbReference type="OrthoDB" id="2162994at2759"/>
<evidence type="ECO:0000313" key="18">
    <source>
        <dbReference type="EMBL" id="PKA49359.1"/>
    </source>
</evidence>
<evidence type="ECO:0000259" key="16">
    <source>
        <dbReference type="PROSITE" id="PS51017"/>
    </source>
</evidence>
<evidence type="ECO:0000256" key="13">
    <source>
        <dbReference type="ARBA" id="ARBA00023242"/>
    </source>
</evidence>
<dbReference type="GO" id="GO:0006355">
    <property type="term" value="P:regulation of DNA-templated transcription"/>
    <property type="evidence" value="ECO:0007669"/>
    <property type="project" value="InterPro"/>
</dbReference>
<dbReference type="InterPro" id="IPR010399">
    <property type="entry name" value="Tify_dom"/>
</dbReference>
<keyword evidence="13 14" id="KW-0539">Nucleus</keyword>
<keyword evidence="8" id="KW-0832">Ubl conjugation</keyword>